<protein>
    <submittedName>
        <fullName evidence="9">Precorrin-3B C(17)-methyltransferase</fullName>
        <ecNumber evidence="9">2.1.1.131</ecNumber>
    </submittedName>
</protein>
<dbReference type="PANTHER" id="PTHR47036">
    <property type="entry name" value="COBALT-FACTOR III C(17)-METHYLTRANSFERASE-RELATED"/>
    <property type="match status" value="1"/>
</dbReference>
<accession>A0A941EW37</accession>
<keyword evidence="10" id="KW-1185">Reference proteome</keyword>
<dbReference type="SUPFAM" id="SSF159664">
    <property type="entry name" value="CobE/GbiG C-terminal domain-like"/>
    <property type="match status" value="1"/>
</dbReference>
<dbReference type="InterPro" id="IPR035996">
    <property type="entry name" value="4pyrrol_Methylase_sf"/>
</dbReference>
<dbReference type="InterPro" id="IPR051810">
    <property type="entry name" value="Precorrin_MeTrfase"/>
</dbReference>
<name>A0A941EW37_9ACTN</name>
<evidence type="ECO:0000259" key="6">
    <source>
        <dbReference type="Pfam" id="PF00590"/>
    </source>
</evidence>
<evidence type="ECO:0000256" key="1">
    <source>
        <dbReference type="ARBA" id="ARBA00004953"/>
    </source>
</evidence>
<dbReference type="PANTHER" id="PTHR47036:SF1">
    <property type="entry name" value="COBALT-FACTOR III C(17)-METHYLTRANSFERASE-RELATED"/>
    <property type="match status" value="1"/>
</dbReference>
<dbReference type="InterPro" id="IPR006363">
    <property type="entry name" value="Cbl_synth_CobJ/CibH_dom"/>
</dbReference>
<keyword evidence="4 9" id="KW-0808">Transferase</keyword>
<dbReference type="InterPro" id="IPR036518">
    <property type="entry name" value="CobE/GbiG_C_sf"/>
</dbReference>
<dbReference type="CDD" id="cd11646">
    <property type="entry name" value="Precorrin_3B_C17_MT"/>
    <property type="match status" value="1"/>
</dbReference>
<dbReference type="Proteomes" id="UP000675781">
    <property type="component" value="Unassembled WGS sequence"/>
</dbReference>
<evidence type="ECO:0000313" key="10">
    <source>
        <dbReference type="Proteomes" id="UP000675781"/>
    </source>
</evidence>
<dbReference type="InterPro" id="IPR000878">
    <property type="entry name" value="4pyrrol_Mease"/>
</dbReference>
<feature type="domain" description="Tetrapyrrole methylase" evidence="6">
    <location>
        <begin position="278"/>
        <end position="482"/>
    </location>
</feature>
<keyword evidence="3 9" id="KW-0489">Methyltransferase</keyword>
<evidence type="ECO:0000256" key="2">
    <source>
        <dbReference type="ARBA" id="ARBA00022573"/>
    </source>
</evidence>
<gene>
    <name evidence="9" type="primary">cobJ</name>
    <name evidence="9" type="ORF">KDL01_32435</name>
</gene>
<comment type="pathway">
    <text evidence="1">Cofactor biosynthesis; adenosylcobalamin biosynthesis.</text>
</comment>
<keyword evidence="5" id="KW-0949">S-adenosyl-L-methionine</keyword>
<evidence type="ECO:0000259" key="7">
    <source>
        <dbReference type="Pfam" id="PF01890"/>
    </source>
</evidence>
<feature type="domain" description="CobE/GbiG C-terminal" evidence="7">
    <location>
        <begin position="139"/>
        <end position="262"/>
    </location>
</feature>
<dbReference type="Pfam" id="PF00590">
    <property type="entry name" value="TP_methylase"/>
    <property type="match status" value="1"/>
</dbReference>
<evidence type="ECO:0000259" key="8">
    <source>
        <dbReference type="Pfam" id="PF11760"/>
    </source>
</evidence>
<dbReference type="GO" id="GO:0009236">
    <property type="term" value="P:cobalamin biosynthetic process"/>
    <property type="evidence" value="ECO:0007669"/>
    <property type="project" value="UniProtKB-KW"/>
</dbReference>
<evidence type="ECO:0000256" key="5">
    <source>
        <dbReference type="ARBA" id="ARBA00022691"/>
    </source>
</evidence>
<dbReference type="InterPro" id="IPR014776">
    <property type="entry name" value="4pyrrole_Mease_sub2"/>
</dbReference>
<sequence length="519" mass="54155">MSRAGQRIGCIAATDSGREAAAYLGALWPDEVEVFDEGTVANSLRAAFGHCDAVVAFLATGATVRILAPLLGHKTTDPPVVCVDEGRRFAIALLGGHYGANDLARRVAAALDAQAVISNARDAEGIRPLPPLPRPARHLVVGVGASRGVSVDEVLETVDAALARGGLDRADVRALATVDLKAHEAGIVAAARLLGLPLLVHPAPELAEVEVPNPSEVVRAAAGTPSVAEAAARHAPAAAPGRLLVEKTKSPRENPMATAAVAVHDQGPEQARPEQAGRLAIIGLGPGARDLTAPRALEELRTAEVVVGLDQYVEQIRDLLPERVRVEASGLGAEERRARSAVELARAGHRVALIGSGDAGVYAMASPALDDPDTAGLDVVCVPGITAATAASNVLGAPLGHDHCAISLSDLHTPWPVIERRVRAAAEGDFVVSFYNPRSAKRDWQLPKALALLAGHRPAETPVGWVRNAGRPDQSQGLATLAAFDPAVVDMYTTVIVGCSQSRIVAGRFVTPRGYRWKE</sequence>
<proteinExistence type="predicted"/>
<comment type="caution">
    <text evidence="9">The sequence shown here is derived from an EMBL/GenBank/DDBJ whole genome shotgun (WGS) entry which is preliminary data.</text>
</comment>
<dbReference type="Gene3D" id="3.40.1010.10">
    <property type="entry name" value="Cobalt-precorrin-4 Transmethylase, Domain 1"/>
    <property type="match status" value="1"/>
</dbReference>
<dbReference type="AlphaFoldDB" id="A0A941EW37"/>
<dbReference type="GO" id="GO:0030789">
    <property type="term" value="F:precorrin-3B C17-methyltransferase activity"/>
    <property type="evidence" value="ECO:0007669"/>
    <property type="project" value="UniProtKB-EC"/>
</dbReference>
<dbReference type="Gene3D" id="3.40.50.11220">
    <property type="match status" value="1"/>
</dbReference>
<dbReference type="NCBIfam" id="TIGR01466">
    <property type="entry name" value="cobJ_cbiH"/>
    <property type="match status" value="1"/>
</dbReference>
<keyword evidence="2" id="KW-0169">Cobalamin biosynthesis</keyword>
<dbReference type="GO" id="GO:0032259">
    <property type="term" value="P:methylation"/>
    <property type="evidence" value="ECO:0007669"/>
    <property type="project" value="UniProtKB-KW"/>
</dbReference>
<dbReference type="InterPro" id="IPR038029">
    <property type="entry name" value="GbiG_N_sf"/>
</dbReference>
<dbReference type="InterPro" id="IPR014777">
    <property type="entry name" value="4pyrrole_Mease_sub1"/>
</dbReference>
<evidence type="ECO:0000313" key="9">
    <source>
        <dbReference type="EMBL" id="MBR7838026.1"/>
    </source>
</evidence>
<dbReference type="Gene3D" id="3.30.950.10">
    <property type="entry name" value="Methyltransferase, Cobalt-precorrin-4 Transmethylase, Domain 2"/>
    <property type="match status" value="1"/>
</dbReference>
<dbReference type="Gene3D" id="3.30.420.180">
    <property type="entry name" value="CobE/GbiG C-terminal domain"/>
    <property type="match status" value="1"/>
</dbReference>
<dbReference type="InterPro" id="IPR021744">
    <property type="entry name" value="CbiG_N"/>
</dbReference>
<dbReference type="EMBL" id="JAGSOG010000251">
    <property type="protein sequence ID" value="MBR7838026.1"/>
    <property type="molecule type" value="Genomic_DNA"/>
</dbReference>
<evidence type="ECO:0000256" key="3">
    <source>
        <dbReference type="ARBA" id="ARBA00022603"/>
    </source>
</evidence>
<dbReference type="RefSeq" id="WP_212532488.1">
    <property type="nucleotide sequence ID" value="NZ_JAGSOG010000251.1"/>
</dbReference>
<dbReference type="InterPro" id="IPR002750">
    <property type="entry name" value="CobE/GbiG_C"/>
</dbReference>
<dbReference type="Pfam" id="PF11760">
    <property type="entry name" value="CbiG_N"/>
    <property type="match status" value="1"/>
</dbReference>
<dbReference type="SUPFAM" id="SSF159672">
    <property type="entry name" value="CbiG N-terminal domain-like"/>
    <property type="match status" value="1"/>
</dbReference>
<evidence type="ECO:0000256" key="4">
    <source>
        <dbReference type="ARBA" id="ARBA00022679"/>
    </source>
</evidence>
<dbReference type="EC" id="2.1.1.131" evidence="9"/>
<organism evidence="9 10">
    <name type="scientific">Actinospica durhamensis</name>
    <dbReference type="NCBI Taxonomy" id="1508375"/>
    <lineage>
        <taxon>Bacteria</taxon>
        <taxon>Bacillati</taxon>
        <taxon>Actinomycetota</taxon>
        <taxon>Actinomycetes</taxon>
        <taxon>Catenulisporales</taxon>
        <taxon>Actinospicaceae</taxon>
        <taxon>Actinospica</taxon>
    </lineage>
</organism>
<reference evidence="9" key="1">
    <citation type="submission" date="2021-04" db="EMBL/GenBank/DDBJ databases">
        <title>Genome based classification of Actinospica acidithermotolerans sp. nov., an actinobacterium isolated from an Indonesian hot spring.</title>
        <authorList>
            <person name="Kusuma A.B."/>
            <person name="Putra K.E."/>
            <person name="Nafisah S."/>
            <person name="Loh J."/>
            <person name="Nouioui I."/>
            <person name="Goodfellow M."/>
        </authorList>
    </citation>
    <scope>NUCLEOTIDE SEQUENCE</scope>
    <source>
        <strain evidence="9">CSCA 57</strain>
    </source>
</reference>
<feature type="domain" description="Cobalamin synthesis G N-terminal" evidence="8">
    <location>
        <begin position="44"/>
        <end position="122"/>
    </location>
</feature>
<dbReference type="SUPFAM" id="SSF53790">
    <property type="entry name" value="Tetrapyrrole methylase"/>
    <property type="match status" value="1"/>
</dbReference>
<dbReference type="Pfam" id="PF01890">
    <property type="entry name" value="CbiG_C"/>
    <property type="match status" value="1"/>
</dbReference>